<accession>A0AAN7JS58</accession>
<name>A0AAN7JS58_9MYRT</name>
<dbReference type="Pfam" id="PF03398">
    <property type="entry name" value="Ist1"/>
    <property type="match status" value="1"/>
</dbReference>
<protein>
    <recommendedName>
        <fullName evidence="5">Regulator of Vps4 activity in the MVB pathway protein</fullName>
    </recommendedName>
</protein>
<proteinExistence type="inferred from homology"/>
<feature type="region of interest" description="Disordered" evidence="2">
    <location>
        <begin position="284"/>
        <end position="312"/>
    </location>
</feature>
<evidence type="ECO:0000313" key="3">
    <source>
        <dbReference type="EMBL" id="KAK4753525.1"/>
    </source>
</evidence>
<sequence length="393" mass="43814">MGRKLDRLLGRGRGFRPSKLKPLLSLALVRLSVLKAQRQVSSSNSRSDVLQLLQLGHGERALYRVEQVIKDQNMVDAYLLMERYCNLLIERVDLVEQERECPGELKEAVSSLIYASSRCGEFPELIQIRSMIQKMSTLHPSMERRIKLLKEIASENGTVLHLDEVFYASVSLSFEKVYELCFLTLPLNDDFPFLLFPPCEWLMQTDMGDTLMPEVSNPEEASSSRPQRDGDDTETSLDRRESIGLSDSLKVKKKYKDVADAAQAAFESAAYAAAAARAAVELSRSNGSFGPDSPSSPSPREIEKESEEHDSMSLAHALANLSLDSQKEICANSDDDGLQREEHFTDATTSHLSSGRQSSFQSGLSVESDNSPVHLNLAKGPPVPMRTRRIRGY</sequence>
<feature type="compositionally biased region" description="Polar residues" evidence="2">
    <location>
        <begin position="346"/>
        <end position="373"/>
    </location>
</feature>
<evidence type="ECO:0000313" key="4">
    <source>
        <dbReference type="Proteomes" id="UP001345219"/>
    </source>
</evidence>
<evidence type="ECO:0008006" key="5">
    <source>
        <dbReference type="Google" id="ProtNLM"/>
    </source>
</evidence>
<dbReference type="Gene3D" id="1.20.1260.60">
    <property type="entry name" value="Vacuolar protein sorting-associated protein Ist1"/>
    <property type="match status" value="1"/>
</dbReference>
<feature type="compositionally biased region" description="Basic and acidic residues" evidence="2">
    <location>
        <begin position="300"/>
        <end position="311"/>
    </location>
</feature>
<dbReference type="PANTHER" id="PTHR12161:SF16">
    <property type="entry name" value="REGULATOR OF VPS4 ACTIVITY IN THE MVB PATHWAY PROTEIN"/>
    <property type="match status" value="1"/>
</dbReference>
<dbReference type="Proteomes" id="UP001345219">
    <property type="component" value="Chromosome 2"/>
</dbReference>
<organism evidence="3 4">
    <name type="scientific">Trapa incisa</name>
    <dbReference type="NCBI Taxonomy" id="236973"/>
    <lineage>
        <taxon>Eukaryota</taxon>
        <taxon>Viridiplantae</taxon>
        <taxon>Streptophyta</taxon>
        <taxon>Embryophyta</taxon>
        <taxon>Tracheophyta</taxon>
        <taxon>Spermatophyta</taxon>
        <taxon>Magnoliopsida</taxon>
        <taxon>eudicotyledons</taxon>
        <taxon>Gunneridae</taxon>
        <taxon>Pentapetalae</taxon>
        <taxon>rosids</taxon>
        <taxon>malvids</taxon>
        <taxon>Myrtales</taxon>
        <taxon>Lythraceae</taxon>
        <taxon>Trapa</taxon>
    </lineage>
</organism>
<keyword evidence="4" id="KW-1185">Reference proteome</keyword>
<evidence type="ECO:0000256" key="2">
    <source>
        <dbReference type="SAM" id="MobiDB-lite"/>
    </source>
</evidence>
<dbReference type="EMBL" id="JAXIOK010000015">
    <property type="protein sequence ID" value="KAK4753525.1"/>
    <property type="molecule type" value="Genomic_DNA"/>
</dbReference>
<comment type="similarity">
    <text evidence="1">Belongs to the IST1 family.</text>
</comment>
<dbReference type="GO" id="GO:0015031">
    <property type="term" value="P:protein transport"/>
    <property type="evidence" value="ECO:0007669"/>
    <property type="project" value="InterPro"/>
</dbReference>
<evidence type="ECO:0000256" key="1">
    <source>
        <dbReference type="ARBA" id="ARBA00005536"/>
    </source>
</evidence>
<dbReference type="PANTHER" id="PTHR12161">
    <property type="entry name" value="IST1 FAMILY MEMBER"/>
    <property type="match status" value="1"/>
</dbReference>
<feature type="region of interest" description="Disordered" evidence="2">
    <location>
        <begin position="332"/>
        <end position="393"/>
    </location>
</feature>
<feature type="region of interest" description="Disordered" evidence="2">
    <location>
        <begin position="210"/>
        <end position="241"/>
    </location>
</feature>
<gene>
    <name evidence="3" type="ORF">SAY87_001629</name>
</gene>
<dbReference type="InterPro" id="IPR005061">
    <property type="entry name" value="Ist1"/>
</dbReference>
<feature type="compositionally biased region" description="Basic and acidic residues" evidence="2">
    <location>
        <begin position="226"/>
        <end position="241"/>
    </location>
</feature>
<comment type="caution">
    <text evidence="3">The sequence shown here is derived from an EMBL/GenBank/DDBJ whole genome shotgun (WGS) entry which is preliminary data.</text>
</comment>
<dbReference type="InterPro" id="IPR042277">
    <property type="entry name" value="IST1-like"/>
</dbReference>
<dbReference type="AlphaFoldDB" id="A0AAN7JS58"/>
<reference evidence="3 4" key="1">
    <citation type="journal article" date="2023" name="Hortic Res">
        <title>Pangenome of water caltrop reveals structural variations and asymmetric subgenome divergence after allopolyploidization.</title>
        <authorList>
            <person name="Zhang X."/>
            <person name="Chen Y."/>
            <person name="Wang L."/>
            <person name="Yuan Y."/>
            <person name="Fang M."/>
            <person name="Shi L."/>
            <person name="Lu R."/>
            <person name="Comes H.P."/>
            <person name="Ma Y."/>
            <person name="Chen Y."/>
            <person name="Huang G."/>
            <person name="Zhou Y."/>
            <person name="Zheng Z."/>
            <person name="Qiu Y."/>
        </authorList>
    </citation>
    <scope>NUCLEOTIDE SEQUENCE [LARGE SCALE GENOMIC DNA]</scope>
    <source>
        <tissue evidence="3">Roots</tissue>
    </source>
</reference>
<dbReference type="FunFam" id="1.20.1260.60:FF:000002">
    <property type="entry name" value="Vacuolar protein sorting-associated protein IST1"/>
    <property type="match status" value="1"/>
</dbReference>